<reference evidence="2 3" key="1">
    <citation type="submission" date="2024-04" db="EMBL/GenBank/DDBJ databases">
        <title>Novel species of the genus Ideonella isolated from streams.</title>
        <authorList>
            <person name="Lu H."/>
        </authorList>
    </citation>
    <scope>NUCLEOTIDE SEQUENCE [LARGE SCALE GENOMIC DNA]</scope>
    <source>
        <strain evidence="2 3">LYT19W</strain>
    </source>
</reference>
<gene>
    <name evidence="2" type="ORF">AACH00_07405</name>
</gene>
<evidence type="ECO:0000313" key="2">
    <source>
        <dbReference type="EMBL" id="MEK8046162.1"/>
    </source>
</evidence>
<keyword evidence="1" id="KW-0812">Transmembrane</keyword>
<sequence length="57" mass="6549">MDFDINVMRSVVTLVSLVLFLGLMLWTWSRKRKDFFDDAAQVPFLDDDAPVGTSDRP</sequence>
<dbReference type="EMBL" id="JBBUTI010000004">
    <property type="protein sequence ID" value="MEK8046162.1"/>
    <property type="molecule type" value="Genomic_DNA"/>
</dbReference>
<protein>
    <submittedName>
        <fullName evidence="2">CcoQ/FixQ family Cbb3-type cytochrome c oxidase assembly chaperone</fullName>
    </submittedName>
</protein>
<evidence type="ECO:0000313" key="3">
    <source>
        <dbReference type="Proteomes" id="UP001379945"/>
    </source>
</evidence>
<dbReference type="Proteomes" id="UP001379945">
    <property type="component" value="Unassembled WGS sequence"/>
</dbReference>
<name>A0ABU9C6W6_9BURK</name>
<organism evidence="2 3">
    <name type="scientific">Ideonella margarita</name>
    <dbReference type="NCBI Taxonomy" id="2984191"/>
    <lineage>
        <taxon>Bacteria</taxon>
        <taxon>Pseudomonadati</taxon>
        <taxon>Pseudomonadota</taxon>
        <taxon>Betaproteobacteria</taxon>
        <taxon>Burkholderiales</taxon>
        <taxon>Sphaerotilaceae</taxon>
        <taxon>Ideonella</taxon>
    </lineage>
</organism>
<keyword evidence="1" id="KW-0472">Membrane</keyword>
<evidence type="ECO:0000256" key="1">
    <source>
        <dbReference type="SAM" id="Phobius"/>
    </source>
</evidence>
<feature type="transmembrane region" description="Helical" evidence="1">
    <location>
        <begin position="6"/>
        <end position="26"/>
    </location>
</feature>
<comment type="caution">
    <text evidence="2">The sequence shown here is derived from an EMBL/GenBank/DDBJ whole genome shotgun (WGS) entry which is preliminary data.</text>
</comment>
<dbReference type="RefSeq" id="WP_341398438.1">
    <property type="nucleotide sequence ID" value="NZ_JBBUTI010000004.1"/>
</dbReference>
<keyword evidence="1" id="KW-1133">Transmembrane helix</keyword>
<proteinExistence type="predicted"/>
<accession>A0ABU9C6W6</accession>
<keyword evidence="3" id="KW-1185">Reference proteome</keyword>
<dbReference type="Pfam" id="PF05545">
    <property type="entry name" value="FixQ"/>
    <property type="match status" value="1"/>
</dbReference>
<dbReference type="InterPro" id="IPR008621">
    <property type="entry name" value="Cbb3-typ_cyt_oxidase_comp"/>
</dbReference>